<dbReference type="InterPro" id="IPR003594">
    <property type="entry name" value="HATPase_dom"/>
</dbReference>
<evidence type="ECO:0000256" key="8">
    <source>
        <dbReference type="ARBA" id="ARBA00022741"/>
    </source>
</evidence>
<dbReference type="PROSITE" id="PS50109">
    <property type="entry name" value="HIS_KIN"/>
    <property type="match status" value="1"/>
</dbReference>
<evidence type="ECO:0000256" key="3">
    <source>
        <dbReference type="ARBA" id="ARBA00012438"/>
    </source>
</evidence>
<evidence type="ECO:0000256" key="6">
    <source>
        <dbReference type="ARBA" id="ARBA00022679"/>
    </source>
</evidence>
<dbReference type="InterPro" id="IPR004358">
    <property type="entry name" value="Sig_transdc_His_kin-like_C"/>
</dbReference>
<dbReference type="InterPro" id="IPR005467">
    <property type="entry name" value="His_kinase_dom"/>
</dbReference>
<feature type="domain" description="Histidine kinase" evidence="15">
    <location>
        <begin position="206"/>
        <end position="412"/>
    </location>
</feature>
<keyword evidence="12" id="KW-0902">Two-component regulatory system</keyword>
<sequence length="412" mass="46518">MTETLLINFLIFLLPVLVYLIVLEYKYTFRNKKVLILLGSLSTILCMSYPITLELGFTFDLRYFPFIIAALYGGYKVSFPLIFVIIVYRLIVGGNGVIQSIILSTAIFMVVPLLHKKFLTLNTTKRIWCAAGVAFGIIFTFLITLTRYYETLNTEYWIISINSITIYVVGIVIIICLVEKIISNSQLRDKLVTTEQMNVISELSASISHEIRNPLTVTSGFLQLLNKSESITPQEKWYIELSLQELNRAEKIVSDFLAFGKPQSVNMVHCNFKDETEYVKNIITPYANLHKVSVELNFSNTLSKTYDKNQVQQCLLNLYKNAIEAMKDNGGILSIDVSSQDHNIIIKIKDTGIGMSNEEISRLGKPYYSTKHEGTGLGMLMVFSTINKLDGKIEVTSQVGKGTTFLITIPTP</sequence>
<keyword evidence="7 14" id="KW-0812">Transmembrane</keyword>
<dbReference type="PANTHER" id="PTHR43065:SF46">
    <property type="entry name" value="C4-DICARBOXYLATE TRANSPORT SENSOR PROTEIN DCTB"/>
    <property type="match status" value="1"/>
</dbReference>
<evidence type="ECO:0000256" key="1">
    <source>
        <dbReference type="ARBA" id="ARBA00000085"/>
    </source>
</evidence>
<dbReference type="SUPFAM" id="SSF47384">
    <property type="entry name" value="Homodimeric domain of signal transducing histidine kinase"/>
    <property type="match status" value="1"/>
</dbReference>
<dbReference type="GO" id="GO:0000155">
    <property type="term" value="F:phosphorelay sensor kinase activity"/>
    <property type="evidence" value="ECO:0007669"/>
    <property type="project" value="InterPro"/>
</dbReference>
<keyword evidence="6" id="KW-0808">Transferase</keyword>
<dbReference type="Pfam" id="PF07694">
    <property type="entry name" value="5TM-5TMR_LYT"/>
    <property type="match status" value="1"/>
</dbReference>
<comment type="subcellular location">
    <subcellularLocation>
        <location evidence="2">Cell membrane</location>
        <topology evidence="2">Multi-pass membrane protein</topology>
    </subcellularLocation>
</comment>
<dbReference type="EMBL" id="QOUX01000046">
    <property type="protein sequence ID" value="RXI97803.1"/>
    <property type="molecule type" value="Genomic_DNA"/>
</dbReference>
<evidence type="ECO:0000256" key="12">
    <source>
        <dbReference type="ARBA" id="ARBA00023012"/>
    </source>
</evidence>
<feature type="transmembrane region" description="Helical" evidence="14">
    <location>
        <begin position="34"/>
        <end position="51"/>
    </location>
</feature>
<dbReference type="CDD" id="cd00082">
    <property type="entry name" value="HisKA"/>
    <property type="match status" value="1"/>
</dbReference>
<keyword evidence="11 14" id="KW-1133">Transmembrane helix</keyword>
<dbReference type="SUPFAM" id="SSF55874">
    <property type="entry name" value="ATPase domain of HSP90 chaperone/DNA topoisomerase II/histidine kinase"/>
    <property type="match status" value="1"/>
</dbReference>
<dbReference type="Proteomes" id="UP000290649">
    <property type="component" value="Unassembled WGS sequence"/>
</dbReference>
<protein>
    <recommendedName>
        <fullName evidence="3">histidine kinase</fullName>
        <ecNumber evidence="3">2.7.13.3</ecNumber>
    </recommendedName>
</protein>
<feature type="transmembrane region" description="Helical" evidence="14">
    <location>
        <begin position="63"/>
        <end position="91"/>
    </location>
</feature>
<dbReference type="Pfam" id="PF02518">
    <property type="entry name" value="HATPase_c"/>
    <property type="match status" value="1"/>
</dbReference>
<dbReference type="PRINTS" id="PR00344">
    <property type="entry name" value="BCTRLSENSOR"/>
</dbReference>
<keyword evidence="4" id="KW-1003">Cell membrane</keyword>
<evidence type="ECO:0000256" key="9">
    <source>
        <dbReference type="ARBA" id="ARBA00022777"/>
    </source>
</evidence>
<evidence type="ECO:0000256" key="14">
    <source>
        <dbReference type="SAM" id="Phobius"/>
    </source>
</evidence>
<reference evidence="16 17" key="1">
    <citation type="journal article" date="2019" name="Int. J. Syst. Evol. Microbiol.">
        <title>Anaerobacillus alkaliphilus sp. nov., a novel alkaliphilic and moderately halophilic bacterium.</title>
        <authorList>
            <person name="Borsodi A.K."/>
            <person name="Aszalos J.M."/>
            <person name="Bihari P."/>
            <person name="Nagy I."/>
            <person name="Schumann P."/>
            <person name="Sproer C."/>
            <person name="Kovacs A.L."/>
            <person name="Boka K."/>
            <person name="Dobosy P."/>
            <person name="Ovari M."/>
            <person name="Szili-Kovacs T."/>
            <person name="Toth E."/>
        </authorList>
    </citation>
    <scope>NUCLEOTIDE SEQUENCE [LARGE SCALE GENOMIC DNA]</scope>
    <source>
        <strain evidence="16 17">B16-10</strain>
    </source>
</reference>
<comment type="caution">
    <text evidence="16">The sequence shown here is derived from an EMBL/GenBank/DDBJ whole genome shotgun (WGS) entry which is preliminary data.</text>
</comment>
<dbReference type="SMART" id="SM00388">
    <property type="entry name" value="HisKA"/>
    <property type="match status" value="1"/>
</dbReference>
<dbReference type="InterPro" id="IPR036097">
    <property type="entry name" value="HisK_dim/P_sf"/>
</dbReference>
<evidence type="ECO:0000256" key="13">
    <source>
        <dbReference type="ARBA" id="ARBA00023136"/>
    </source>
</evidence>
<evidence type="ECO:0000256" key="2">
    <source>
        <dbReference type="ARBA" id="ARBA00004651"/>
    </source>
</evidence>
<evidence type="ECO:0000256" key="7">
    <source>
        <dbReference type="ARBA" id="ARBA00022692"/>
    </source>
</evidence>
<dbReference type="OrthoDB" id="9815750at2"/>
<dbReference type="Pfam" id="PF00512">
    <property type="entry name" value="HisKA"/>
    <property type="match status" value="1"/>
</dbReference>
<dbReference type="InterPro" id="IPR011620">
    <property type="entry name" value="Sig_transdc_His_kinase_LytS_TM"/>
</dbReference>
<dbReference type="GO" id="GO:0005524">
    <property type="term" value="F:ATP binding"/>
    <property type="evidence" value="ECO:0007669"/>
    <property type="project" value="UniProtKB-KW"/>
</dbReference>
<dbReference type="GO" id="GO:0071555">
    <property type="term" value="P:cell wall organization"/>
    <property type="evidence" value="ECO:0007669"/>
    <property type="project" value="InterPro"/>
</dbReference>
<feature type="transmembrane region" description="Helical" evidence="14">
    <location>
        <begin position="157"/>
        <end position="178"/>
    </location>
</feature>
<dbReference type="Gene3D" id="3.30.565.10">
    <property type="entry name" value="Histidine kinase-like ATPase, C-terminal domain"/>
    <property type="match status" value="1"/>
</dbReference>
<evidence type="ECO:0000256" key="11">
    <source>
        <dbReference type="ARBA" id="ARBA00022989"/>
    </source>
</evidence>
<feature type="transmembrane region" description="Helical" evidence="14">
    <location>
        <begin position="97"/>
        <end position="115"/>
    </location>
</feature>
<name>A0A4Q0VNC7_9BACI</name>
<feature type="transmembrane region" description="Helical" evidence="14">
    <location>
        <begin position="127"/>
        <end position="145"/>
    </location>
</feature>
<keyword evidence="10" id="KW-0067">ATP-binding</keyword>
<evidence type="ECO:0000256" key="10">
    <source>
        <dbReference type="ARBA" id="ARBA00022840"/>
    </source>
</evidence>
<feature type="transmembrane region" description="Helical" evidence="14">
    <location>
        <begin position="5"/>
        <end position="22"/>
    </location>
</feature>
<keyword evidence="9" id="KW-0418">Kinase</keyword>
<comment type="catalytic activity">
    <reaction evidence="1">
        <text>ATP + protein L-histidine = ADP + protein N-phospho-L-histidine.</text>
        <dbReference type="EC" id="2.7.13.3"/>
    </reaction>
</comment>
<dbReference type="RefSeq" id="WP_129079166.1">
    <property type="nucleotide sequence ID" value="NZ_QOUX01000046.1"/>
</dbReference>
<dbReference type="InterPro" id="IPR036890">
    <property type="entry name" value="HATPase_C_sf"/>
</dbReference>
<evidence type="ECO:0000256" key="5">
    <source>
        <dbReference type="ARBA" id="ARBA00022553"/>
    </source>
</evidence>
<dbReference type="GO" id="GO:0005886">
    <property type="term" value="C:plasma membrane"/>
    <property type="evidence" value="ECO:0007669"/>
    <property type="project" value="UniProtKB-SubCell"/>
</dbReference>
<keyword evidence="5" id="KW-0597">Phosphoprotein</keyword>
<keyword evidence="8" id="KW-0547">Nucleotide-binding</keyword>
<dbReference type="InterPro" id="IPR003661">
    <property type="entry name" value="HisK_dim/P_dom"/>
</dbReference>
<organism evidence="16 17">
    <name type="scientific">Anaerobacillus alkaliphilus</name>
    <dbReference type="NCBI Taxonomy" id="1548597"/>
    <lineage>
        <taxon>Bacteria</taxon>
        <taxon>Bacillati</taxon>
        <taxon>Bacillota</taxon>
        <taxon>Bacilli</taxon>
        <taxon>Bacillales</taxon>
        <taxon>Bacillaceae</taxon>
        <taxon>Anaerobacillus</taxon>
    </lineage>
</organism>
<gene>
    <name evidence="16" type="ORF">DS745_15670</name>
</gene>
<evidence type="ECO:0000256" key="4">
    <source>
        <dbReference type="ARBA" id="ARBA00022475"/>
    </source>
</evidence>
<accession>A0A4Q0VNC7</accession>
<evidence type="ECO:0000313" key="16">
    <source>
        <dbReference type="EMBL" id="RXI97803.1"/>
    </source>
</evidence>
<proteinExistence type="predicted"/>
<dbReference type="PANTHER" id="PTHR43065">
    <property type="entry name" value="SENSOR HISTIDINE KINASE"/>
    <property type="match status" value="1"/>
</dbReference>
<evidence type="ECO:0000313" key="17">
    <source>
        <dbReference type="Proteomes" id="UP000290649"/>
    </source>
</evidence>
<dbReference type="Gene3D" id="1.10.287.130">
    <property type="match status" value="1"/>
</dbReference>
<dbReference type="AlphaFoldDB" id="A0A4Q0VNC7"/>
<dbReference type="EC" id="2.7.13.3" evidence="3"/>
<keyword evidence="13 14" id="KW-0472">Membrane</keyword>
<dbReference type="SMART" id="SM00387">
    <property type="entry name" value="HATPase_c"/>
    <property type="match status" value="1"/>
</dbReference>
<keyword evidence="17" id="KW-1185">Reference proteome</keyword>
<evidence type="ECO:0000259" key="15">
    <source>
        <dbReference type="PROSITE" id="PS50109"/>
    </source>
</evidence>